<dbReference type="InterPro" id="IPR051907">
    <property type="entry name" value="DoxX-like_oxidoreductase"/>
</dbReference>
<feature type="transmembrane region" description="Helical" evidence="7">
    <location>
        <begin position="21"/>
        <end position="44"/>
    </location>
</feature>
<dbReference type="EMBL" id="JBHTIA010000013">
    <property type="protein sequence ID" value="MFD0766794.1"/>
    <property type="molecule type" value="Genomic_DNA"/>
</dbReference>
<evidence type="ECO:0000256" key="6">
    <source>
        <dbReference type="ARBA" id="ARBA00023136"/>
    </source>
</evidence>
<evidence type="ECO:0000313" key="9">
    <source>
        <dbReference type="Proteomes" id="UP001597073"/>
    </source>
</evidence>
<evidence type="ECO:0000313" key="8">
    <source>
        <dbReference type="EMBL" id="MFD0766794.1"/>
    </source>
</evidence>
<keyword evidence="9" id="KW-1185">Reference proteome</keyword>
<dbReference type="InterPro" id="IPR032808">
    <property type="entry name" value="DoxX"/>
</dbReference>
<dbReference type="Proteomes" id="UP001597073">
    <property type="component" value="Unassembled WGS sequence"/>
</dbReference>
<evidence type="ECO:0000256" key="5">
    <source>
        <dbReference type="ARBA" id="ARBA00022989"/>
    </source>
</evidence>
<protein>
    <submittedName>
        <fullName evidence="8">DoxX family protein</fullName>
    </submittedName>
</protein>
<keyword evidence="4 7" id="KW-0812">Transmembrane</keyword>
<comment type="caution">
    <text evidence="8">The sequence shown here is derived from an EMBL/GenBank/DDBJ whole genome shotgun (WGS) entry which is preliminary data.</text>
</comment>
<dbReference type="RefSeq" id="WP_377145044.1">
    <property type="nucleotide sequence ID" value="NZ_JBHTIA010000013.1"/>
</dbReference>
<organism evidence="8 9">
    <name type="scientific">Mucilaginibacter lutimaris</name>
    <dbReference type="NCBI Taxonomy" id="931629"/>
    <lineage>
        <taxon>Bacteria</taxon>
        <taxon>Pseudomonadati</taxon>
        <taxon>Bacteroidota</taxon>
        <taxon>Sphingobacteriia</taxon>
        <taxon>Sphingobacteriales</taxon>
        <taxon>Sphingobacteriaceae</taxon>
        <taxon>Mucilaginibacter</taxon>
    </lineage>
</organism>
<evidence type="ECO:0000256" key="1">
    <source>
        <dbReference type="ARBA" id="ARBA00004651"/>
    </source>
</evidence>
<feature type="transmembrane region" description="Helical" evidence="7">
    <location>
        <begin position="64"/>
        <end position="84"/>
    </location>
</feature>
<proteinExistence type="inferred from homology"/>
<comment type="similarity">
    <text evidence="2">Belongs to the DoxX family.</text>
</comment>
<gene>
    <name evidence="8" type="ORF">ACFQZI_18175</name>
</gene>
<name>A0ABW2ZKW2_9SPHI</name>
<evidence type="ECO:0000256" key="3">
    <source>
        <dbReference type="ARBA" id="ARBA00022475"/>
    </source>
</evidence>
<reference evidence="9" key="1">
    <citation type="journal article" date="2019" name="Int. J. Syst. Evol. Microbiol.">
        <title>The Global Catalogue of Microorganisms (GCM) 10K type strain sequencing project: providing services to taxonomists for standard genome sequencing and annotation.</title>
        <authorList>
            <consortium name="The Broad Institute Genomics Platform"/>
            <consortium name="The Broad Institute Genome Sequencing Center for Infectious Disease"/>
            <person name="Wu L."/>
            <person name="Ma J."/>
        </authorList>
    </citation>
    <scope>NUCLEOTIDE SEQUENCE [LARGE SCALE GENOMIC DNA]</scope>
    <source>
        <strain evidence="9">CCUG 60742</strain>
    </source>
</reference>
<feature type="transmembrane region" description="Helical" evidence="7">
    <location>
        <begin position="91"/>
        <end position="108"/>
    </location>
</feature>
<dbReference type="PANTHER" id="PTHR33452">
    <property type="entry name" value="OXIDOREDUCTASE CATD-RELATED"/>
    <property type="match status" value="1"/>
</dbReference>
<feature type="transmembrane region" description="Helical" evidence="7">
    <location>
        <begin position="114"/>
        <end position="137"/>
    </location>
</feature>
<sequence>MNAIHKIEHWGDTHHPAILDLLRITLGIFLFLKGYGFFHNMAFLEYTIQEQNLINLSPAALEILMYYITFMHLAGGILITLGLLTRLSSILQLPIVIGAVFFINIFKTTLNSDLWLSIFACVLLVMFAFIGSGPISLNRVLSLPNR</sequence>
<dbReference type="PANTHER" id="PTHR33452:SF1">
    <property type="entry name" value="INNER MEMBRANE PROTEIN YPHA-RELATED"/>
    <property type="match status" value="1"/>
</dbReference>
<keyword evidence="3" id="KW-1003">Cell membrane</keyword>
<accession>A0ABW2ZKW2</accession>
<comment type="subcellular location">
    <subcellularLocation>
        <location evidence="1">Cell membrane</location>
        <topology evidence="1">Multi-pass membrane protein</topology>
    </subcellularLocation>
</comment>
<evidence type="ECO:0000256" key="2">
    <source>
        <dbReference type="ARBA" id="ARBA00006679"/>
    </source>
</evidence>
<keyword evidence="6 7" id="KW-0472">Membrane</keyword>
<keyword evidence="5 7" id="KW-1133">Transmembrane helix</keyword>
<dbReference type="Pfam" id="PF07681">
    <property type="entry name" value="DoxX"/>
    <property type="match status" value="1"/>
</dbReference>
<evidence type="ECO:0000256" key="4">
    <source>
        <dbReference type="ARBA" id="ARBA00022692"/>
    </source>
</evidence>
<evidence type="ECO:0000256" key="7">
    <source>
        <dbReference type="SAM" id="Phobius"/>
    </source>
</evidence>